<reference evidence="2 3" key="1">
    <citation type="journal article" date="2015" name="Environ. Microbiol.">
        <title>Metagenome sequence of Elaphomyces granulatus from sporocarp tissue reveals Ascomycota ectomycorrhizal fingerprints of genome expansion and a Proteobacteria-rich microbiome.</title>
        <authorList>
            <person name="Quandt C.A."/>
            <person name="Kohler A."/>
            <person name="Hesse C.N."/>
            <person name="Sharpton T.J."/>
            <person name="Martin F."/>
            <person name="Spatafora J.W."/>
        </authorList>
    </citation>
    <scope>NUCLEOTIDE SEQUENCE [LARGE SCALE GENOMIC DNA]</scope>
    <source>
        <strain evidence="2 3">OSC145934</strain>
    </source>
</reference>
<feature type="region of interest" description="Disordered" evidence="1">
    <location>
        <begin position="1"/>
        <end position="20"/>
    </location>
</feature>
<name>A0A232LPM7_9EURO</name>
<dbReference type="Proteomes" id="UP000243515">
    <property type="component" value="Unassembled WGS sequence"/>
</dbReference>
<dbReference type="EMBL" id="NPHW01006099">
    <property type="protein sequence ID" value="OXV06120.1"/>
    <property type="molecule type" value="Genomic_DNA"/>
</dbReference>
<dbReference type="AlphaFoldDB" id="A0A232LPM7"/>
<evidence type="ECO:0000313" key="3">
    <source>
        <dbReference type="Proteomes" id="UP000243515"/>
    </source>
</evidence>
<comment type="caution">
    <text evidence="2">The sequence shown here is derived from an EMBL/GenBank/DDBJ whole genome shotgun (WGS) entry which is preliminary data.</text>
</comment>
<feature type="non-terminal residue" evidence="2">
    <location>
        <position position="152"/>
    </location>
</feature>
<evidence type="ECO:0000256" key="1">
    <source>
        <dbReference type="SAM" id="MobiDB-lite"/>
    </source>
</evidence>
<gene>
    <name evidence="2" type="ORF">Egran_06112</name>
</gene>
<feature type="compositionally biased region" description="Basic and acidic residues" evidence="1">
    <location>
        <begin position="89"/>
        <end position="101"/>
    </location>
</feature>
<evidence type="ECO:0000313" key="2">
    <source>
        <dbReference type="EMBL" id="OXV06120.1"/>
    </source>
</evidence>
<accession>A0A232LPM7</accession>
<dbReference type="OrthoDB" id="2107166at2759"/>
<proteinExistence type="predicted"/>
<feature type="compositionally biased region" description="Polar residues" evidence="1">
    <location>
        <begin position="55"/>
        <end position="87"/>
    </location>
</feature>
<organism evidence="2 3">
    <name type="scientific">Elaphomyces granulatus</name>
    <dbReference type="NCBI Taxonomy" id="519963"/>
    <lineage>
        <taxon>Eukaryota</taxon>
        <taxon>Fungi</taxon>
        <taxon>Dikarya</taxon>
        <taxon>Ascomycota</taxon>
        <taxon>Pezizomycotina</taxon>
        <taxon>Eurotiomycetes</taxon>
        <taxon>Eurotiomycetidae</taxon>
        <taxon>Eurotiales</taxon>
        <taxon>Elaphomycetaceae</taxon>
        <taxon>Elaphomyces</taxon>
    </lineage>
</organism>
<protein>
    <submittedName>
        <fullName evidence="2">Uncharacterized protein</fullName>
    </submittedName>
</protein>
<keyword evidence="3" id="KW-1185">Reference proteome</keyword>
<feature type="region of interest" description="Disordered" evidence="1">
    <location>
        <begin position="55"/>
        <end position="143"/>
    </location>
</feature>
<sequence>MGYWSQFDEDSTRLPPGLRRIGYDADTATYTYEDSDGIRYEGAPCCEYGVLTKTESSTPARRIYSSRSNALHSSFKPRSSTPQNSAERSPAEKTHTEKSTDDTAQSPKSSFSSFEESKENSLSEFPPWVGNGVEHDRENRSAWSLRSIARLL</sequence>